<protein>
    <recommendedName>
        <fullName evidence="3">histidine kinase</fullName>
        <ecNumber evidence="3">2.7.13.3</ecNumber>
    </recommendedName>
</protein>
<feature type="transmembrane region" description="Helical" evidence="13">
    <location>
        <begin position="43"/>
        <end position="65"/>
    </location>
</feature>
<evidence type="ECO:0000256" key="2">
    <source>
        <dbReference type="ARBA" id="ARBA00004236"/>
    </source>
</evidence>
<dbReference type="GO" id="GO:0005524">
    <property type="term" value="F:ATP binding"/>
    <property type="evidence" value="ECO:0007669"/>
    <property type="project" value="UniProtKB-KW"/>
</dbReference>
<feature type="domain" description="HAMP" evidence="15">
    <location>
        <begin position="233"/>
        <end position="285"/>
    </location>
</feature>
<keyword evidence="7" id="KW-0547">Nucleotide-binding</keyword>
<dbReference type="InterPro" id="IPR003018">
    <property type="entry name" value="GAF"/>
</dbReference>
<evidence type="ECO:0000256" key="5">
    <source>
        <dbReference type="ARBA" id="ARBA00022679"/>
    </source>
</evidence>
<dbReference type="KEGG" id="slk:SLUN_16480"/>
<dbReference type="InterPro" id="IPR003594">
    <property type="entry name" value="HATPase_dom"/>
</dbReference>
<dbReference type="Gene3D" id="1.10.287.130">
    <property type="match status" value="1"/>
</dbReference>
<keyword evidence="10 13" id="KW-1133">Transmembrane helix</keyword>
<proteinExistence type="predicted"/>
<evidence type="ECO:0000256" key="6">
    <source>
        <dbReference type="ARBA" id="ARBA00022692"/>
    </source>
</evidence>
<dbReference type="PRINTS" id="PR00344">
    <property type="entry name" value="BCTRLSENSOR"/>
</dbReference>
<organism evidence="16 17">
    <name type="scientific">Streptomyces lunaelactis</name>
    <dbReference type="NCBI Taxonomy" id="1535768"/>
    <lineage>
        <taxon>Bacteria</taxon>
        <taxon>Bacillati</taxon>
        <taxon>Actinomycetota</taxon>
        <taxon>Actinomycetes</taxon>
        <taxon>Kitasatosporales</taxon>
        <taxon>Streptomycetaceae</taxon>
        <taxon>Streptomyces</taxon>
    </lineage>
</organism>
<keyword evidence="13" id="KW-0472">Membrane</keyword>
<dbReference type="GO" id="GO:0000155">
    <property type="term" value="F:phosphorelay sensor kinase activity"/>
    <property type="evidence" value="ECO:0007669"/>
    <property type="project" value="InterPro"/>
</dbReference>
<dbReference type="SMART" id="SM00304">
    <property type="entry name" value="HAMP"/>
    <property type="match status" value="1"/>
</dbReference>
<dbReference type="Pfam" id="PF00672">
    <property type="entry name" value="HAMP"/>
    <property type="match status" value="1"/>
</dbReference>
<evidence type="ECO:0000256" key="1">
    <source>
        <dbReference type="ARBA" id="ARBA00000085"/>
    </source>
</evidence>
<dbReference type="Gene3D" id="3.30.565.10">
    <property type="entry name" value="Histidine kinase-like ATPase, C-terminal domain"/>
    <property type="match status" value="1"/>
</dbReference>
<feature type="domain" description="Histidine kinase" evidence="14">
    <location>
        <begin position="498"/>
        <end position="717"/>
    </location>
</feature>
<feature type="region of interest" description="Disordered" evidence="12">
    <location>
        <begin position="703"/>
        <end position="722"/>
    </location>
</feature>
<dbReference type="InterPro" id="IPR003661">
    <property type="entry name" value="HisK_dim/P_dom"/>
</dbReference>
<keyword evidence="11" id="KW-0902">Two-component regulatory system</keyword>
<evidence type="ECO:0000313" key="17">
    <source>
        <dbReference type="Proteomes" id="UP000244201"/>
    </source>
</evidence>
<dbReference type="CDD" id="cd06225">
    <property type="entry name" value="HAMP"/>
    <property type="match status" value="1"/>
</dbReference>
<dbReference type="EC" id="2.7.13.3" evidence="3"/>
<keyword evidence="5" id="KW-0808">Transferase</keyword>
<dbReference type="AlphaFoldDB" id="A0A2R4T365"/>
<dbReference type="SUPFAM" id="SSF55781">
    <property type="entry name" value="GAF domain-like"/>
    <property type="match status" value="1"/>
</dbReference>
<dbReference type="InterPro" id="IPR029016">
    <property type="entry name" value="GAF-like_dom_sf"/>
</dbReference>
<dbReference type="PROSITE" id="PS50885">
    <property type="entry name" value="HAMP"/>
    <property type="match status" value="1"/>
</dbReference>
<accession>A0A2R4T365</accession>
<dbReference type="SUPFAM" id="SSF47384">
    <property type="entry name" value="Homodimeric domain of signal transducing histidine kinase"/>
    <property type="match status" value="1"/>
</dbReference>
<keyword evidence="4" id="KW-0597">Phosphoprotein</keyword>
<dbReference type="InterPro" id="IPR004358">
    <property type="entry name" value="Sig_transdc_His_kin-like_C"/>
</dbReference>
<dbReference type="SMART" id="SM00065">
    <property type="entry name" value="GAF"/>
    <property type="match status" value="1"/>
</dbReference>
<dbReference type="SUPFAM" id="SSF55874">
    <property type="entry name" value="ATPase domain of HSP90 chaperone/DNA topoisomerase II/histidine kinase"/>
    <property type="match status" value="1"/>
</dbReference>
<dbReference type="PANTHER" id="PTHR43711">
    <property type="entry name" value="TWO-COMPONENT HISTIDINE KINASE"/>
    <property type="match status" value="1"/>
</dbReference>
<evidence type="ECO:0000256" key="8">
    <source>
        <dbReference type="ARBA" id="ARBA00022777"/>
    </source>
</evidence>
<keyword evidence="17" id="KW-1185">Reference proteome</keyword>
<dbReference type="PANTHER" id="PTHR43711:SF1">
    <property type="entry name" value="HISTIDINE KINASE 1"/>
    <property type="match status" value="1"/>
</dbReference>
<evidence type="ECO:0000256" key="3">
    <source>
        <dbReference type="ARBA" id="ARBA00012438"/>
    </source>
</evidence>
<dbReference type="InterPro" id="IPR036097">
    <property type="entry name" value="HisK_dim/P_sf"/>
</dbReference>
<dbReference type="InterPro" id="IPR050736">
    <property type="entry name" value="Sensor_HK_Regulatory"/>
</dbReference>
<dbReference type="InterPro" id="IPR036890">
    <property type="entry name" value="HATPase_C_sf"/>
</dbReference>
<keyword evidence="9" id="KW-0067">ATP-binding</keyword>
<evidence type="ECO:0000256" key="7">
    <source>
        <dbReference type="ARBA" id="ARBA00022741"/>
    </source>
</evidence>
<dbReference type="SMART" id="SM00387">
    <property type="entry name" value="HATPase_c"/>
    <property type="match status" value="1"/>
</dbReference>
<dbReference type="Gene3D" id="6.10.340.10">
    <property type="match status" value="1"/>
</dbReference>
<dbReference type="Pfam" id="PF05227">
    <property type="entry name" value="CHASE3"/>
    <property type="match status" value="1"/>
</dbReference>
<reference evidence="16 17" key="1">
    <citation type="submission" date="2018-01" db="EMBL/GenBank/DDBJ databases">
        <title>Complete genome sequence of Streptomyces lunaelactis MM109T, a Ferroverdin A producer isolated from cave moonmilk deposits.</title>
        <authorList>
            <person name="Naome A."/>
            <person name="Martinet L."/>
            <person name="Maciejewska M."/>
            <person name="Anderssen S."/>
            <person name="Adam D."/>
            <person name="Tenconi E."/>
            <person name="Deflandre B."/>
            <person name="Arguelles-Arias A."/>
            <person name="Calusinska M."/>
            <person name="Copieters W."/>
            <person name="Karim L."/>
            <person name="Hanikenne M."/>
            <person name="Baurain D."/>
            <person name="van Wezel G."/>
            <person name="Smargiasso N."/>
            <person name="de Pauw E."/>
            <person name="Delfosse P."/>
            <person name="Rigali S."/>
        </authorList>
    </citation>
    <scope>NUCLEOTIDE SEQUENCE [LARGE SCALE GENOMIC DNA]</scope>
    <source>
        <strain evidence="16 17">MM109</strain>
    </source>
</reference>
<keyword evidence="6 13" id="KW-0812">Transmembrane</keyword>
<dbReference type="Pfam" id="PF02518">
    <property type="entry name" value="HATPase_c"/>
    <property type="match status" value="1"/>
</dbReference>
<evidence type="ECO:0000259" key="15">
    <source>
        <dbReference type="PROSITE" id="PS50885"/>
    </source>
</evidence>
<evidence type="ECO:0000259" key="14">
    <source>
        <dbReference type="PROSITE" id="PS50109"/>
    </source>
</evidence>
<dbReference type="EMBL" id="CP026304">
    <property type="protein sequence ID" value="AVZ73541.1"/>
    <property type="molecule type" value="Genomic_DNA"/>
</dbReference>
<evidence type="ECO:0000256" key="10">
    <source>
        <dbReference type="ARBA" id="ARBA00022989"/>
    </source>
</evidence>
<dbReference type="GO" id="GO:0005886">
    <property type="term" value="C:plasma membrane"/>
    <property type="evidence" value="ECO:0007669"/>
    <property type="project" value="UniProtKB-SubCell"/>
</dbReference>
<dbReference type="Proteomes" id="UP000244201">
    <property type="component" value="Chromosome"/>
</dbReference>
<evidence type="ECO:0000256" key="11">
    <source>
        <dbReference type="ARBA" id="ARBA00023012"/>
    </source>
</evidence>
<feature type="transmembrane region" description="Helical" evidence="13">
    <location>
        <begin position="206"/>
        <end position="229"/>
    </location>
</feature>
<comment type="subcellular location">
    <subcellularLocation>
        <location evidence="2">Cell membrane</location>
    </subcellularLocation>
</comment>
<dbReference type="Pfam" id="PF00512">
    <property type="entry name" value="HisKA"/>
    <property type="match status" value="1"/>
</dbReference>
<evidence type="ECO:0000313" key="16">
    <source>
        <dbReference type="EMBL" id="AVZ73541.1"/>
    </source>
</evidence>
<dbReference type="CDD" id="cd00082">
    <property type="entry name" value="HisKA"/>
    <property type="match status" value="1"/>
</dbReference>
<evidence type="ECO:0000256" key="13">
    <source>
        <dbReference type="SAM" id="Phobius"/>
    </source>
</evidence>
<evidence type="ECO:0000256" key="12">
    <source>
        <dbReference type="SAM" id="MobiDB-lite"/>
    </source>
</evidence>
<keyword evidence="8" id="KW-0418">Kinase</keyword>
<gene>
    <name evidence="16" type="ORF">SLUN_16480</name>
</gene>
<dbReference type="CDD" id="cd00075">
    <property type="entry name" value="HATPase"/>
    <property type="match status" value="1"/>
</dbReference>
<evidence type="ECO:0000256" key="4">
    <source>
        <dbReference type="ARBA" id="ARBA00022553"/>
    </source>
</evidence>
<dbReference type="InterPro" id="IPR003660">
    <property type="entry name" value="HAMP_dom"/>
</dbReference>
<sequence length="722" mass="77784">MWFPVKILRGRRPTETLRAGETGRPEATGKAQRTVSVAQRLRMAFGLLVGLIALVGAGAMTARLYGDATVDELTEHVQPTRTANLLLLTDINQVRRSLRGYLLSGDHTQLAEYLKARRAYPALLADARGHSTPGTLPYLATEQRQIDAYLRTASQQEKAVPGSAQAHQFARTTSSSFLRFEATNKALDAHLAGQANDLQERADLNIRFTILATGIVTVVLVTAALIVAVRTTRALTRPLGHVQATLAELAAGEHSARVGESGPSEIRVVAHSVNALADESDRLRTIEAEHDRLSAVSRKVGRKIRERLQVGAVLDEVVSGVGEGLRADYAIVLLVEGDKPLVPAVRAWNAERGILTEEEARGLPPVPAEVVRGYYDRGGSWHIDDIRDYLVDARPLPDAPAQFGTEGMPSENRSAAAELNAVAVMVSPFGVGSEAMGALALIRCRPGDVWRPVEIDAAQSVASGLGRAFQHSRLYEKEARVVEDLRALDRAKSDFLSTVSHELRTPLTSIAGYVELLMDEDAGPLTPEQHHMLSVVDRNSTRLRSLIEDLLTLSRIESGAFTSGRQPVDLCRLMGSTTDAIRPAASAAEVDLETDCPAQPLLVQGDTEQLDRVLMNLLSNAVKFTPKGGRVSVRAAAEDGEAVLSVSDTGIGIPEEEQKDLFTRFFRASNATALAVPGTGLGLTIVRKIVANHGGDLGIRSQEGKGTTVTARMPLHQGDTPE</sequence>
<dbReference type="InterPro" id="IPR007891">
    <property type="entry name" value="CHASE3"/>
</dbReference>
<dbReference type="FunFam" id="1.10.287.130:FF:000001">
    <property type="entry name" value="Two-component sensor histidine kinase"/>
    <property type="match status" value="1"/>
</dbReference>
<comment type="catalytic activity">
    <reaction evidence="1">
        <text>ATP + protein L-histidine = ADP + protein N-phospho-L-histidine.</text>
        <dbReference type="EC" id="2.7.13.3"/>
    </reaction>
</comment>
<evidence type="ECO:0000256" key="9">
    <source>
        <dbReference type="ARBA" id="ARBA00022840"/>
    </source>
</evidence>
<dbReference type="PROSITE" id="PS50109">
    <property type="entry name" value="HIS_KIN"/>
    <property type="match status" value="1"/>
</dbReference>
<dbReference type="Pfam" id="PF01590">
    <property type="entry name" value="GAF"/>
    <property type="match status" value="1"/>
</dbReference>
<dbReference type="SMART" id="SM00388">
    <property type="entry name" value="HisKA"/>
    <property type="match status" value="1"/>
</dbReference>
<name>A0A2R4T365_9ACTN</name>
<dbReference type="InterPro" id="IPR005467">
    <property type="entry name" value="His_kinase_dom"/>
</dbReference>
<dbReference type="FunFam" id="3.30.565.10:FF:000037">
    <property type="entry name" value="Hybrid sensor histidine kinase/response regulator"/>
    <property type="match status" value="1"/>
</dbReference>
<dbReference type="Gene3D" id="3.30.450.40">
    <property type="match status" value="1"/>
</dbReference>